<proteinExistence type="predicted"/>
<keyword evidence="3" id="KW-1185">Reference proteome</keyword>
<dbReference type="InterPro" id="IPR036291">
    <property type="entry name" value="NAD(P)-bd_dom_sf"/>
</dbReference>
<dbReference type="InterPro" id="IPR001509">
    <property type="entry name" value="Epimerase_deHydtase"/>
</dbReference>
<dbReference type="Pfam" id="PF01370">
    <property type="entry name" value="Epimerase"/>
    <property type="match status" value="1"/>
</dbReference>
<evidence type="ECO:0000313" key="3">
    <source>
        <dbReference type="Proteomes" id="UP000095210"/>
    </source>
</evidence>
<reference evidence="3" key="1">
    <citation type="submission" date="2016-03" db="EMBL/GenBank/DDBJ databases">
        <title>Complete genome sequence of the type strain Actinoalloteichus hymeniacidonis DSM 45092.</title>
        <authorList>
            <person name="Schaffert L."/>
            <person name="Albersmeier A."/>
            <person name="Winkler A."/>
            <person name="Kalinowski J."/>
            <person name="Zotchev S."/>
            <person name="Ruckert C."/>
        </authorList>
    </citation>
    <scope>NUCLEOTIDE SEQUENCE [LARGE SCALE GENOMIC DNA]</scope>
    <source>
        <strain evidence="3">HPA177(T) (DSM 45092(T))</strain>
    </source>
</reference>
<dbReference type="KEGG" id="ahm:TL08_03450"/>
<name>A0AAC9HLJ9_9PSEU</name>
<gene>
    <name evidence="2" type="ORF">TL08_03450</name>
</gene>
<evidence type="ECO:0000259" key="1">
    <source>
        <dbReference type="Pfam" id="PF01370"/>
    </source>
</evidence>
<dbReference type="RefSeq" id="WP_069846505.1">
    <property type="nucleotide sequence ID" value="NZ_CP014859.1"/>
</dbReference>
<dbReference type="SUPFAM" id="SSF51735">
    <property type="entry name" value="NAD(P)-binding Rossmann-fold domains"/>
    <property type="match status" value="1"/>
</dbReference>
<dbReference type="PANTHER" id="PTHR43796">
    <property type="entry name" value="CARBOXYNORSPERMIDINE SYNTHASE"/>
    <property type="match status" value="1"/>
</dbReference>
<dbReference type="Gene3D" id="3.40.50.720">
    <property type="entry name" value="NAD(P)-binding Rossmann-like Domain"/>
    <property type="match status" value="1"/>
</dbReference>
<accession>A0AAC9HLJ9</accession>
<evidence type="ECO:0000313" key="2">
    <source>
        <dbReference type="EMBL" id="AOS61522.1"/>
    </source>
</evidence>
<sequence length="334" mass="34809">MRIVVAGGTGILGRAICSEVRAVVPDAELLIGTRRSGASDGLAGDLGPQARMVSLDVRDSVSIRDAVAGADLVIVAVAQSAPLVQRICLESGVHSVDVGVQPEFAARVRELDRPATDAGLAVVAMAGLFPGLSGLAVREAVDGCDAIDGVDVFFRQNTNARVGRAGTIDMLEIVSTPVRRERAPDRGSRAEQGMRLIEHPERGVVAAGLGLADVEYRTAWNSRAFNSLVAGLIALRVLPRFAPQIAGLAKHDPAKAEDVELWVRARGVSEGRPVQRLVRLSAVSDYGATAGVAVALGIFALRGEITGAGVPFQLTTLSSVIAGMRDGLVVSESD</sequence>
<protein>
    <submittedName>
        <fullName evidence="2">Saccharopine dehydrogenase</fullName>
    </submittedName>
</protein>
<dbReference type="Proteomes" id="UP000095210">
    <property type="component" value="Chromosome"/>
</dbReference>
<organism evidence="2 3">
    <name type="scientific">Actinoalloteichus hymeniacidonis</name>
    <dbReference type="NCBI Taxonomy" id="340345"/>
    <lineage>
        <taxon>Bacteria</taxon>
        <taxon>Bacillati</taxon>
        <taxon>Actinomycetota</taxon>
        <taxon>Actinomycetes</taxon>
        <taxon>Pseudonocardiales</taxon>
        <taxon>Pseudonocardiaceae</taxon>
        <taxon>Actinoalloteichus</taxon>
    </lineage>
</organism>
<feature type="domain" description="NAD-dependent epimerase/dehydratase" evidence="1">
    <location>
        <begin position="3"/>
        <end position="82"/>
    </location>
</feature>
<dbReference type="PANTHER" id="PTHR43796:SF2">
    <property type="entry name" value="CARBOXYNORSPERMIDINE SYNTHASE"/>
    <property type="match status" value="1"/>
</dbReference>
<dbReference type="EMBL" id="CP014859">
    <property type="protein sequence ID" value="AOS61522.1"/>
    <property type="molecule type" value="Genomic_DNA"/>
</dbReference>
<dbReference type="AlphaFoldDB" id="A0AAC9HLJ9"/>